<name>A0ABS0XPZ0_9SPHN</name>
<sequence>MMTPSRRTLLTLFAAAGMVSATRGIAQPRAGGSGGADLLPLWPGKAPGAPATLPVRKVNERSKDPSFHDRWITSIAQPALVVRPAAKPNGAAVMLVPGGGYGFLSYDNEGEEQARWLNARGVTAFILLYRLPDEGWSDRSLVPLQDAQRGMRLIRAHAGRFGIEANRVAVLGFSAGGHLAGSLATRHAEPTYAPVDATDRLPARPDLAGLIYPVVSLSASFTHGGSRDNLLGAGADDAARKRASVELGVTETTPPIFLAHSSDDGTVPIQNSLALYQAMLAAGRPAELHAFDQGGHGFGVRLAADKPASIWPTLFAAYGARQGVFRA</sequence>
<dbReference type="Pfam" id="PF20434">
    <property type="entry name" value="BD-FAE"/>
    <property type="match status" value="1"/>
</dbReference>
<gene>
    <name evidence="3" type="ORF">JAO74_08450</name>
</gene>
<evidence type="ECO:0000313" key="3">
    <source>
        <dbReference type="EMBL" id="MBJ6121820.1"/>
    </source>
</evidence>
<dbReference type="InterPro" id="IPR049492">
    <property type="entry name" value="BD-FAE-like_dom"/>
</dbReference>
<evidence type="ECO:0000256" key="1">
    <source>
        <dbReference type="ARBA" id="ARBA00022801"/>
    </source>
</evidence>
<dbReference type="PANTHER" id="PTHR48081:SF6">
    <property type="entry name" value="PEPTIDASE S9 PROLYL OLIGOPEPTIDASE CATALYTIC DOMAIN-CONTAINING PROTEIN"/>
    <property type="match status" value="1"/>
</dbReference>
<keyword evidence="1 3" id="KW-0378">Hydrolase</keyword>
<organism evidence="3 4">
    <name type="scientific">Sphingomonas mollis</name>
    <dbReference type="NCBI Taxonomy" id="2795726"/>
    <lineage>
        <taxon>Bacteria</taxon>
        <taxon>Pseudomonadati</taxon>
        <taxon>Pseudomonadota</taxon>
        <taxon>Alphaproteobacteria</taxon>
        <taxon>Sphingomonadales</taxon>
        <taxon>Sphingomonadaceae</taxon>
        <taxon>Sphingomonas</taxon>
    </lineage>
</organism>
<evidence type="ECO:0000313" key="4">
    <source>
        <dbReference type="Proteomes" id="UP000640426"/>
    </source>
</evidence>
<dbReference type="GO" id="GO:0016787">
    <property type="term" value="F:hydrolase activity"/>
    <property type="evidence" value="ECO:0007669"/>
    <property type="project" value="UniProtKB-KW"/>
</dbReference>
<comment type="caution">
    <text evidence="3">The sequence shown here is derived from an EMBL/GenBank/DDBJ whole genome shotgun (WGS) entry which is preliminary data.</text>
</comment>
<dbReference type="InterPro" id="IPR029058">
    <property type="entry name" value="AB_hydrolase_fold"/>
</dbReference>
<dbReference type="EMBL" id="JAELXS010000004">
    <property type="protein sequence ID" value="MBJ6121820.1"/>
    <property type="molecule type" value="Genomic_DNA"/>
</dbReference>
<dbReference type="InterPro" id="IPR006311">
    <property type="entry name" value="TAT_signal"/>
</dbReference>
<protein>
    <submittedName>
        <fullName evidence="3">Alpha/beta hydrolase</fullName>
    </submittedName>
</protein>
<dbReference type="PANTHER" id="PTHR48081">
    <property type="entry name" value="AB HYDROLASE SUPERFAMILY PROTEIN C4A8.06C"/>
    <property type="match status" value="1"/>
</dbReference>
<proteinExistence type="predicted"/>
<accession>A0ABS0XPZ0</accession>
<evidence type="ECO:0000259" key="2">
    <source>
        <dbReference type="Pfam" id="PF20434"/>
    </source>
</evidence>
<keyword evidence="4" id="KW-1185">Reference proteome</keyword>
<reference evidence="4" key="1">
    <citation type="submission" date="2020-12" db="EMBL/GenBank/DDBJ databases">
        <title>Hymenobacter sp.</title>
        <authorList>
            <person name="Kim M.K."/>
        </authorList>
    </citation>
    <scope>NUCLEOTIDE SEQUENCE [LARGE SCALE GENOMIC DNA]</scope>
    <source>
        <strain evidence="4">BT553</strain>
    </source>
</reference>
<feature type="domain" description="BD-FAE-like" evidence="2">
    <location>
        <begin position="92"/>
        <end position="278"/>
    </location>
</feature>
<dbReference type="SUPFAM" id="SSF53474">
    <property type="entry name" value="alpha/beta-Hydrolases"/>
    <property type="match status" value="1"/>
</dbReference>
<dbReference type="PROSITE" id="PS51318">
    <property type="entry name" value="TAT"/>
    <property type="match status" value="1"/>
</dbReference>
<dbReference type="InterPro" id="IPR050300">
    <property type="entry name" value="GDXG_lipolytic_enzyme"/>
</dbReference>
<dbReference type="Gene3D" id="3.40.50.1820">
    <property type="entry name" value="alpha/beta hydrolase"/>
    <property type="match status" value="1"/>
</dbReference>
<dbReference type="Proteomes" id="UP000640426">
    <property type="component" value="Unassembled WGS sequence"/>
</dbReference>